<keyword evidence="4 8" id="KW-0812">Transmembrane</keyword>
<comment type="subcellular location">
    <subcellularLocation>
        <location evidence="1">Cell membrane</location>
        <topology evidence="1">Multi-pass membrane protein</topology>
    </subcellularLocation>
</comment>
<keyword evidence="2" id="KW-1003">Cell membrane</keyword>
<reference evidence="9 10" key="1">
    <citation type="journal article" date="2016" name="Nat. Commun.">
        <title>Thousands of microbial genomes shed light on interconnected biogeochemical processes in an aquifer system.</title>
        <authorList>
            <person name="Anantharaman K."/>
            <person name="Brown C.T."/>
            <person name="Hug L.A."/>
            <person name="Sharon I."/>
            <person name="Castelle C.J."/>
            <person name="Probst A.J."/>
            <person name="Thomas B.C."/>
            <person name="Singh A."/>
            <person name="Wilkins M.J."/>
            <person name="Karaoz U."/>
            <person name="Brodie E.L."/>
            <person name="Williams K.H."/>
            <person name="Hubbard S.S."/>
            <person name="Banfield J.F."/>
        </authorList>
    </citation>
    <scope>NUCLEOTIDE SEQUENCE [LARGE SCALE GENOMIC DNA]</scope>
</reference>
<dbReference type="InterPro" id="IPR026392">
    <property type="entry name" value="Exo/Archaeosortase_dom"/>
</dbReference>
<evidence type="ECO:0000313" key="9">
    <source>
        <dbReference type="EMBL" id="OGL43445.1"/>
    </source>
</evidence>
<dbReference type="InterPro" id="IPR013426">
    <property type="entry name" value="EpsH-like"/>
</dbReference>
<organism evidence="9 10">
    <name type="scientific">Candidatus Schekmanbacteria bacterium RBG_16_38_10</name>
    <dbReference type="NCBI Taxonomy" id="1817879"/>
    <lineage>
        <taxon>Bacteria</taxon>
        <taxon>Candidatus Schekmaniibacteriota</taxon>
    </lineage>
</organism>
<evidence type="ECO:0000256" key="4">
    <source>
        <dbReference type="ARBA" id="ARBA00022692"/>
    </source>
</evidence>
<evidence type="ECO:0000256" key="3">
    <source>
        <dbReference type="ARBA" id="ARBA00022670"/>
    </source>
</evidence>
<evidence type="ECO:0000256" key="8">
    <source>
        <dbReference type="SAM" id="Phobius"/>
    </source>
</evidence>
<feature type="transmembrane region" description="Helical" evidence="8">
    <location>
        <begin position="52"/>
        <end position="68"/>
    </location>
</feature>
<dbReference type="Pfam" id="PF09721">
    <property type="entry name" value="Exosortase_EpsH"/>
    <property type="match status" value="1"/>
</dbReference>
<feature type="transmembrane region" description="Helical" evidence="8">
    <location>
        <begin position="205"/>
        <end position="224"/>
    </location>
</feature>
<dbReference type="GO" id="GO:0006508">
    <property type="term" value="P:proteolysis"/>
    <property type="evidence" value="ECO:0007669"/>
    <property type="project" value="UniProtKB-KW"/>
</dbReference>
<dbReference type="NCBIfam" id="TIGR02602">
    <property type="entry name" value="8TM_EpsH"/>
    <property type="match status" value="1"/>
</dbReference>
<evidence type="ECO:0008006" key="11">
    <source>
        <dbReference type="Google" id="ProtNLM"/>
    </source>
</evidence>
<feature type="transmembrane region" description="Helical" evidence="8">
    <location>
        <begin position="140"/>
        <end position="157"/>
    </location>
</feature>
<name>A0A1F7RPG1_9BACT</name>
<keyword evidence="5" id="KW-0378">Hydrolase</keyword>
<keyword evidence="7 8" id="KW-0472">Membrane</keyword>
<evidence type="ECO:0000313" key="10">
    <source>
        <dbReference type="Proteomes" id="UP000178797"/>
    </source>
</evidence>
<evidence type="ECO:0000256" key="7">
    <source>
        <dbReference type="ARBA" id="ARBA00023136"/>
    </source>
</evidence>
<feature type="transmembrane region" description="Helical" evidence="8">
    <location>
        <begin position="111"/>
        <end position="133"/>
    </location>
</feature>
<protein>
    <recommendedName>
        <fullName evidence="11">Exosortase</fullName>
    </recommendedName>
</protein>
<evidence type="ECO:0000256" key="6">
    <source>
        <dbReference type="ARBA" id="ARBA00022989"/>
    </source>
</evidence>
<feature type="transmembrane region" description="Helical" evidence="8">
    <location>
        <begin position="23"/>
        <end position="40"/>
    </location>
</feature>
<dbReference type="GO" id="GO:0008233">
    <property type="term" value="F:peptidase activity"/>
    <property type="evidence" value="ECO:0007669"/>
    <property type="project" value="UniProtKB-KW"/>
</dbReference>
<proteinExistence type="predicted"/>
<dbReference type="NCBIfam" id="TIGR04178">
    <property type="entry name" value="exo_archaeo"/>
    <property type="match status" value="1"/>
</dbReference>
<comment type="caution">
    <text evidence="9">The sequence shown here is derived from an EMBL/GenBank/DDBJ whole genome shotgun (WGS) entry which is preliminary data.</text>
</comment>
<feature type="transmembrane region" description="Helical" evidence="8">
    <location>
        <begin position="80"/>
        <end position="99"/>
    </location>
</feature>
<keyword evidence="3" id="KW-0645">Protease</keyword>
<dbReference type="AlphaFoldDB" id="A0A1F7RPG1"/>
<feature type="transmembrane region" description="Helical" evidence="8">
    <location>
        <begin position="231"/>
        <end position="254"/>
    </location>
</feature>
<sequence length="299" mass="33575">MNGHSPVTKNPVTITRIMNPRNLLFIIFSIIVFMIFYAPFSELWVLSSDDELYSHIFGIPLISAYFFYLKRREIFQNITYSFSSGIIVLIAGSVLYMAGLSQGLRLTQNDYLSLVTFTAVLTWIGGFILFYGIESVKSNLFPFLFLFFMVPIPGFIVERVISFLQIGSTEVAYGFFKLTGIPLLRYGFVFHLPGLSIEVAEQCSGIRSSIALLITSIMAGQLFLKSASRKIVLALVIIPITIFKNGLRIVTLSLLGVYVDQNILSSSLHKKGGIPFFFLSLIFLGAILWLLRRADKRDG</sequence>
<dbReference type="EMBL" id="MGDE01000230">
    <property type="protein sequence ID" value="OGL43445.1"/>
    <property type="molecule type" value="Genomic_DNA"/>
</dbReference>
<feature type="transmembrane region" description="Helical" evidence="8">
    <location>
        <begin position="274"/>
        <end position="291"/>
    </location>
</feature>
<accession>A0A1F7RPG1</accession>
<evidence type="ECO:0000256" key="1">
    <source>
        <dbReference type="ARBA" id="ARBA00004651"/>
    </source>
</evidence>
<dbReference type="Proteomes" id="UP000178797">
    <property type="component" value="Unassembled WGS sequence"/>
</dbReference>
<dbReference type="InterPro" id="IPR019127">
    <property type="entry name" value="Exosortase"/>
</dbReference>
<gene>
    <name evidence="9" type="ORF">A2W05_00435</name>
</gene>
<dbReference type="GO" id="GO:0005886">
    <property type="term" value="C:plasma membrane"/>
    <property type="evidence" value="ECO:0007669"/>
    <property type="project" value="UniProtKB-SubCell"/>
</dbReference>
<keyword evidence="6 8" id="KW-1133">Transmembrane helix</keyword>
<evidence type="ECO:0000256" key="5">
    <source>
        <dbReference type="ARBA" id="ARBA00022801"/>
    </source>
</evidence>
<evidence type="ECO:0000256" key="2">
    <source>
        <dbReference type="ARBA" id="ARBA00022475"/>
    </source>
</evidence>